<reference evidence="5" key="1">
    <citation type="submission" date="2022-12" db="EMBL/GenBank/DDBJ databases">
        <authorList>
            <person name="Petersen C."/>
        </authorList>
    </citation>
    <scope>NUCLEOTIDE SEQUENCE</scope>
    <source>
        <strain evidence="5">IBT 35673</strain>
    </source>
</reference>
<comment type="caution">
    <text evidence="5">The sequence shown here is derived from an EMBL/GenBank/DDBJ whole genome shotgun (WGS) entry which is preliminary data.</text>
</comment>
<evidence type="ECO:0000259" key="4">
    <source>
        <dbReference type="Pfam" id="PF20434"/>
    </source>
</evidence>
<dbReference type="GO" id="GO:0008236">
    <property type="term" value="F:serine-type peptidase activity"/>
    <property type="evidence" value="ECO:0007669"/>
    <property type="project" value="InterPro"/>
</dbReference>
<dbReference type="GO" id="GO:0072330">
    <property type="term" value="P:monocarboxylic acid biosynthetic process"/>
    <property type="evidence" value="ECO:0007669"/>
    <property type="project" value="UniProtKB-ARBA"/>
</dbReference>
<dbReference type="PANTHER" id="PTHR48081:SF3">
    <property type="entry name" value="ALPHA_BETA HYDROLASE FOLD-3 DOMAIN-CONTAINING PROTEIN"/>
    <property type="match status" value="1"/>
</dbReference>
<feature type="domain" description="Peptidase S9 prolyl oligopeptidase catalytic" evidence="3">
    <location>
        <begin position="244"/>
        <end position="317"/>
    </location>
</feature>
<dbReference type="GO" id="GO:0006508">
    <property type="term" value="P:proteolysis"/>
    <property type="evidence" value="ECO:0007669"/>
    <property type="project" value="InterPro"/>
</dbReference>
<dbReference type="PANTHER" id="PTHR48081">
    <property type="entry name" value="AB HYDROLASE SUPERFAMILY PROTEIN C4A8.06C"/>
    <property type="match status" value="1"/>
</dbReference>
<dbReference type="InterPro" id="IPR050300">
    <property type="entry name" value="GDXG_lipolytic_enzyme"/>
</dbReference>
<dbReference type="InterPro" id="IPR029058">
    <property type="entry name" value="AB_hydrolase_fold"/>
</dbReference>
<protein>
    <recommendedName>
        <fullName evidence="7">Peptidase S9 prolyl oligopeptidase catalytic domain-containing protein</fullName>
    </recommendedName>
</protein>
<evidence type="ECO:0000259" key="3">
    <source>
        <dbReference type="Pfam" id="PF00326"/>
    </source>
</evidence>
<dbReference type="Pfam" id="PF00326">
    <property type="entry name" value="Peptidase_S9"/>
    <property type="match status" value="1"/>
</dbReference>
<feature type="domain" description="BD-FAE-like" evidence="4">
    <location>
        <begin position="53"/>
        <end position="149"/>
    </location>
</feature>
<reference evidence="5" key="2">
    <citation type="journal article" date="2023" name="IMA Fungus">
        <title>Comparative genomic study of the Penicillium genus elucidates a diverse pangenome and 15 lateral gene transfer events.</title>
        <authorList>
            <person name="Petersen C."/>
            <person name="Sorensen T."/>
            <person name="Nielsen M.R."/>
            <person name="Sondergaard T.E."/>
            <person name="Sorensen J.L."/>
            <person name="Fitzpatrick D.A."/>
            <person name="Frisvad J.C."/>
            <person name="Nielsen K.L."/>
        </authorList>
    </citation>
    <scope>NUCLEOTIDE SEQUENCE</scope>
    <source>
        <strain evidence="5">IBT 35673</strain>
    </source>
</reference>
<evidence type="ECO:0008006" key="7">
    <source>
        <dbReference type="Google" id="ProtNLM"/>
    </source>
</evidence>
<evidence type="ECO:0000313" key="5">
    <source>
        <dbReference type="EMBL" id="KAJ5338951.1"/>
    </source>
</evidence>
<dbReference type="SUPFAM" id="SSF53474">
    <property type="entry name" value="alpha/beta-Hydrolases"/>
    <property type="match status" value="1"/>
</dbReference>
<feature type="region of interest" description="Disordered" evidence="2">
    <location>
        <begin position="201"/>
        <end position="220"/>
    </location>
</feature>
<organism evidence="5 6">
    <name type="scientific">Penicillium brevicompactum</name>
    <dbReference type="NCBI Taxonomy" id="5074"/>
    <lineage>
        <taxon>Eukaryota</taxon>
        <taxon>Fungi</taxon>
        <taxon>Dikarya</taxon>
        <taxon>Ascomycota</taxon>
        <taxon>Pezizomycotina</taxon>
        <taxon>Eurotiomycetes</taxon>
        <taxon>Eurotiomycetidae</taxon>
        <taxon>Eurotiales</taxon>
        <taxon>Aspergillaceae</taxon>
        <taxon>Penicillium</taxon>
    </lineage>
</organism>
<dbReference type="Proteomes" id="UP001147695">
    <property type="component" value="Unassembled WGS sequence"/>
</dbReference>
<accession>A0A9W9QJA6</accession>
<evidence type="ECO:0000256" key="2">
    <source>
        <dbReference type="SAM" id="MobiDB-lite"/>
    </source>
</evidence>
<evidence type="ECO:0000313" key="6">
    <source>
        <dbReference type="Proteomes" id="UP001147695"/>
    </source>
</evidence>
<name>A0A9W9QJA6_PENBR</name>
<dbReference type="Pfam" id="PF20434">
    <property type="entry name" value="BD-FAE"/>
    <property type="match status" value="1"/>
</dbReference>
<dbReference type="AlphaFoldDB" id="A0A9W9QJA6"/>
<proteinExistence type="predicted"/>
<dbReference type="EMBL" id="JAPZBQ010000003">
    <property type="protein sequence ID" value="KAJ5338951.1"/>
    <property type="molecule type" value="Genomic_DNA"/>
</dbReference>
<feature type="compositionally biased region" description="Polar residues" evidence="2">
    <location>
        <begin position="201"/>
        <end position="214"/>
    </location>
</feature>
<dbReference type="InterPro" id="IPR001375">
    <property type="entry name" value="Peptidase_S9_cat"/>
</dbReference>
<sequence>MSLEIPLTVVYKEINGSRITTDLYLPTHSPEQKHPVGALSQTQQLESTFTRLTDPVINIHGGAFMLGHSRMVSLPQVEDCLGRGWIVIVPNHRLCPGVNILDGPMQDIRDLLTWIQDGQLDSILSTHGYRADLDNIAAFGTSSGGHLALSLPVNAILSLYGAVHFTDAAWRTPLPHVAKKLPPNLSEEFLNKIYEEYPVPTDSSVSLEGQTESGVSKGPDFSKPRDAFAFTQIASGNVIDTIYPSKEDPEMRRIDPVLNVNSQFPPTYIVHGMADTMVPIGLSRVLFEKLKECGVKCGMTEVPHEEHTFAAMMKVGSKTWWLQREGFDFLEGIIGKGSTV</sequence>
<evidence type="ECO:0000256" key="1">
    <source>
        <dbReference type="ARBA" id="ARBA00022801"/>
    </source>
</evidence>
<dbReference type="InterPro" id="IPR049492">
    <property type="entry name" value="BD-FAE-like_dom"/>
</dbReference>
<dbReference type="Gene3D" id="3.40.50.1820">
    <property type="entry name" value="alpha/beta hydrolase"/>
    <property type="match status" value="1"/>
</dbReference>
<keyword evidence="1" id="KW-0378">Hydrolase</keyword>
<gene>
    <name evidence="5" type="ORF">N7452_005679</name>
</gene>
<dbReference type="GO" id="GO:0017000">
    <property type="term" value="P:antibiotic biosynthetic process"/>
    <property type="evidence" value="ECO:0007669"/>
    <property type="project" value="UniProtKB-ARBA"/>
</dbReference>